<keyword evidence="1" id="KW-0255">Endonuclease</keyword>
<keyword evidence="1" id="KW-0378">Hydrolase</keyword>
<organism evidence="1 2">
    <name type="scientific">Microcystis wesenbergii Mw_MB_S_20031200_S109D</name>
    <dbReference type="NCBI Taxonomy" id="2486241"/>
    <lineage>
        <taxon>Bacteria</taxon>
        <taxon>Bacillati</taxon>
        <taxon>Cyanobacteriota</taxon>
        <taxon>Cyanophyceae</taxon>
        <taxon>Oscillatoriophycideae</taxon>
        <taxon>Chroococcales</taxon>
        <taxon>Microcystaceae</taxon>
        <taxon>Microcystis</taxon>
    </lineage>
</organism>
<dbReference type="AlphaFoldDB" id="A0A552M8F5"/>
<evidence type="ECO:0000313" key="1">
    <source>
        <dbReference type="EMBL" id="TRV28707.1"/>
    </source>
</evidence>
<accession>A0A552M8F5</accession>
<name>A0A552M8F5_9CHRO</name>
<reference evidence="1 2" key="1">
    <citation type="submission" date="2019-01" db="EMBL/GenBank/DDBJ databases">
        <title>Coherence of Microcystis species and biogeography revealed through population genomics.</title>
        <authorList>
            <person name="Perez-Carrascal O.M."/>
            <person name="Terrat Y."/>
            <person name="Giani A."/>
            <person name="Fortin N."/>
            <person name="Tromas N."/>
            <person name="Shapiro B.J."/>
        </authorList>
    </citation>
    <scope>NUCLEOTIDE SEQUENCE [LARGE SCALE GENOMIC DNA]</scope>
    <source>
        <strain evidence="1">Mw_MB_S_20031200_S109D</strain>
    </source>
</reference>
<dbReference type="GO" id="GO:0004519">
    <property type="term" value="F:endonuclease activity"/>
    <property type="evidence" value="ECO:0007669"/>
    <property type="project" value="UniProtKB-KW"/>
</dbReference>
<proteinExistence type="predicted"/>
<dbReference type="EMBL" id="SFAP01000033">
    <property type="protein sequence ID" value="TRV28707.1"/>
    <property type="molecule type" value="Genomic_DNA"/>
</dbReference>
<evidence type="ECO:0000313" key="2">
    <source>
        <dbReference type="Proteomes" id="UP000318616"/>
    </source>
</evidence>
<sequence>MPSDQIENLLKGILRQYQSSFSDKIYGEENDDYDPLMRVFGITPSLKRENRQYWGRELGMCWQRLVTEVFQANCSNYQPALRIEDDEPCDCILGGDAIDTKYRIGSGDSGTLKKFKQYGKLLQERKLRPILLIVREDNLPAAIKACRVGGWKVLQGEESFDYILDRSRFDLLKAFDKFSETQEFYIAR</sequence>
<gene>
    <name evidence="1" type="ORF">EWV88_02895</name>
</gene>
<keyword evidence="1" id="KW-0540">Nuclease</keyword>
<comment type="caution">
    <text evidence="1">The sequence shown here is derived from an EMBL/GenBank/DDBJ whole genome shotgun (WGS) entry which is preliminary data.</text>
</comment>
<protein>
    <submittedName>
        <fullName evidence="1">Restriction endonuclease</fullName>
    </submittedName>
</protein>
<dbReference type="Proteomes" id="UP000318616">
    <property type="component" value="Unassembled WGS sequence"/>
</dbReference>